<evidence type="ECO:0000313" key="3">
    <source>
        <dbReference type="Proteomes" id="UP001500454"/>
    </source>
</evidence>
<reference evidence="3" key="1">
    <citation type="journal article" date="2019" name="Int. J. Syst. Evol. Microbiol.">
        <title>The Global Catalogue of Microorganisms (GCM) 10K type strain sequencing project: providing services to taxonomists for standard genome sequencing and annotation.</title>
        <authorList>
            <consortium name="The Broad Institute Genomics Platform"/>
            <consortium name="The Broad Institute Genome Sequencing Center for Infectious Disease"/>
            <person name="Wu L."/>
            <person name="Ma J."/>
        </authorList>
    </citation>
    <scope>NUCLEOTIDE SEQUENCE [LARGE SCALE GENOMIC DNA]</scope>
    <source>
        <strain evidence="3">JCM 17924</strain>
    </source>
</reference>
<keyword evidence="3" id="KW-1185">Reference proteome</keyword>
<feature type="domain" description="Lipocalin-like" evidence="1">
    <location>
        <begin position="44"/>
        <end position="137"/>
    </location>
</feature>
<dbReference type="Pfam" id="PF13648">
    <property type="entry name" value="Lipocalin_4"/>
    <property type="match status" value="1"/>
</dbReference>
<dbReference type="EMBL" id="BAABHA010000015">
    <property type="protein sequence ID" value="GAA4392463.1"/>
    <property type="molecule type" value="Genomic_DNA"/>
</dbReference>
<name>A0ABP8JKX3_9BACT</name>
<accession>A0ABP8JKX3</accession>
<evidence type="ECO:0000313" key="2">
    <source>
        <dbReference type="EMBL" id="GAA4392463.1"/>
    </source>
</evidence>
<comment type="caution">
    <text evidence="2">The sequence shown here is derived from an EMBL/GenBank/DDBJ whole genome shotgun (WGS) entry which is preliminary data.</text>
</comment>
<proteinExistence type="predicted"/>
<dbReference type="RefSeq" id="WP_345227629.1">
    <property type="nucleotide sequence ID" value="NZ_BAABHA010000015.1"/>
</dbReference>
<dbReference type="InterPro" id="IPR024311">
    <property type="entry name" value="Lipocalin-like"/>
</dbReference>
<gene>
    <name evidence="2" type="ORF">GCM10023186_42990</name>
</gene>
<dbReference type="Proteomes" id="UP001500454">
    <property type="component" value="Unassembled WGS sequence"/>
</dbReference>
<organism evidence="2 3">
    <name type="scientific">Hymenobacter koreensis</name>
    <dbReference type="NCBI Taxonomy" id="1084523"/>
    <lineage>
        <taxon>Bacteria</taxon>
        <taxon>Pseudomonadati</taxon>
        <taxon>Bacteroidota</taxon>
        <taxon>Cytophagia</taxon>
        <taxon>Cytophagales</taxon>
        <taxon>Hymenobacteraceae</taxon>
        <taxon>Hymenobacter</taxon>
    </lineage>
</organism>
<protein>
    <recommendedName>
        <fullName evidence="1">Lipocalin-like domain-containing protein</fullName>
    </recommendedName>
</protein>
<evidence type="ECO:0000259" key="1">
    <source>
        <dbReference type="Pfam" id="PF13648"/>
    </source>
</evidence>
<sequence length="156" mass="17112">MPPFHFSRLLLVLVSVLALGCADQKKEDPAPVTPSPVVPPLPRLAGTWELTKQVVTDFKPDGTVASSTTTDTYVANGQIWRYVFRADGRFEYSYNGQTGRTGTYTYTATSLVQTNAPGYTPTTTFAIQRLADTELVLMVGSRTTTGRESVTTWAKR</sequence>